<feature type="signal peptide" evidence="1">
    <location>
        <begin position="1"/>
        <end position="21"/>
    </location>
</feature>
<evidence type="ECO:0000256" key="1">
    <source>
        <dbReference type="SAM" id="SignalP"/>
    </source>
</evidence>
<evidence type="ECO:0000313" key="2">
    <source>
        <dbReference type="EMBL" id="OGG69608.1"/>
    </source>
</evidence>
<accession>A0A1F6E7G0</accession>
<evidence type="ECO:0000313" key="3">
    <source>
        <dbReference type="Proteomes" id="UP000176914"/>
    </source>
</evidence>
<dbReference type="AlphaFoldDB" id="A0A1F6E7G0"/>
<comment type="caution">
    <text evidence="2">The sequence shown here is derived from an EMBL/GenBank/DDBJ whole genome shotgun (WGS) entry which is preliminary data.</text>
</comment>
<dbReference type="EMBL" id="MFLL01000010">
    <property type="protein sequence ID" value="OGG69608.1"/>
    <property type="molecule type" value="Genomic_DNA"/>
</dbReference>
<reference evidence="2 3" key="1">
    <citation type="journal article" date="2016" name="Nat. Commun.">
        <title>Thousands of microbial genomes shed light on interconnected biogeochemical processes in an aquifer system.</title>
        <authorList>
            <person name="Anantharaman K."/>
            <person name="Brown C.T."/>
            <person name="Hug L.A."/>
            <person name="Sharon I."/>
            <person name="Castelle C.J."/>
            <person name="Probst A.J."/>
            <person name="Thomas B.C."/>
            <person name="Singh A."/>
            <person name="Wilkins M.J."/>
            <person name="Karaoz U."/>
            <person name="Brodie E.L."/>
            <person name="Williams K.H."/>
            <person name="Hubbard S.S."/>
            <person name="Banfield J.F."/>
        </authorList>
    </citation>
    <scope>NUCLEOTIDE SEQUENCE [LARGE SCALE GENOMIC DNA]</scope>
</reference>
<proteinExistence type="predicted"/>
<feature type="chain" id="PRO_5009524069" evidence="1">
    <location>
        <begin position="22"/>
        <end position="546"/>
    </location>
</feature>
<dbReference type="Proteomes" id="UP000176914">
    <property type="component" value="Unassembled WGS sequence"/>
</dbReference>
<keyword evidence="1" id="KW-0732">Signal</keyword>
<organism evidence="2 3">
    <name type="scientific">Candidatus Kaiserbacteria bacterium RIFCSPHIGHO2_02_FULL_55_25</name>
    <dbReference type="NCBI Taxonomy" id="1798498"/>
    <lineage>
        <taxon>Bacteria</taxon>
        <taxon>Candidatus Kaiseribacteriota</taxon>
    </lineage>
</organism>
<gene>
    <name evidence="2" type="ORF">A3C20_03750</name>
</gene>
<name>A0A1F6E7G0_9BACT</name>
<protein>
    <submittedName>
        <fullName evidence="2">Uncharacterized protein</fullName>
    </submittedName>
</protein>
<sequence length="546" mass="57498">MRIHSGILIALFVLAPALAFAQSDSPPSFSREGVFGCSQTGSYSMSVGALSAVGGAFVPVNDAAVTLNTGYLVYKECVLRGIVDRMRENATANLQRQILVAYQRGRNGQPLFSQSIPLESRAVSDKAVLDYTQSGQFNGLNPALRQAVSRAVVQNYMAARNKPNAAYGCSYAGNLNSVYSGNPDGGAWAGLSALQNPACDPIFAYNIANEQVLGSAAYAVNNMLTRLEWDNGNYPVMGTDADGNPIVLTPGSIVGANALQALQTGFDQLARANDIDQMVGALFAGITSQVIGDNKGLVGLTKPTGGIPSYLDQVVSQSAQGLRNSAINAGIGILVAQQKIENQILGFAKMILDKITAIARALQTKENACWALVVSSVCTSSLAADNTCTDDTGSKYKVATSTFQFTQKALDASQVAAYQRVHQQVASSSQIILTQIGVLIAQLTDTSSYTAQLAALQALDRLAGRLANDGIVFHTPQDVTNEQSAAGTLVGQNGGSGTLDQLVTDTVAAWADSTVTKTGWCNVTRAPVVDAWKDCWRQGSTSCLWP</sequence>